<name>A0ABN3QBS9_9ACTN</name>
<keyword evidence="3" id="KW-1185">Reference proteome</keyword>
<dbReference type="Proteomes" id="UP001500151">
    <property type="component" value="Unassembled WGS sequence"/>
</dbReference>
<keyword evidence="1" id="KW-0472">Membrane</keyword>
<feature type="transmembrane region" description="Helical" evidence="1">
    <location>
        <begin position="56"/>
        <end position="75"/>
    </location>
</feature>
<evidence type="ECO:0000313" key="3">
    <source>
        <dbReference type="Proteomes" id="UP001500151"/>
    </source>
</evidence>
<evidence type="ECO:0000313" key="2">
    <source>
        <dbReference type="EMBL" id="GAA2622243.1"/>
    </source>
</evidence>
<gene>
    <name evidence="2" type="ORF">GCM10010307_06640</name>
</gene>
<comment type="caution">
    <text evidence="2">The sequence shown here is derived from an EMBL/GenBank/DDBJ whole genome shotgun (WGS) entry which is preliminary data.</text>
</comment>
<sequence>MVREVLAVLPPGPVPVALPVFSPRDELPGVSLPGVVRGVVPAGRRVSWRLGGRVPGLRFVLVITLVMAFVPARWARVDTGQ</sequence>
<reference evidence="2 3" key="1">
    <citation type="journal article" date="2019" name="Int. J. Syst. Evol. Microbiol.">
        <title>The Global Catalogue of Microorganisms (GCM) 10K type strain sequencing project: providing services to taxonomists for standard genome sequencing and annotation.</title>
        <authorList>
            <consortium name="The Broad Institute Genomics Platform"/>
            <consortium name="The Broad Institute Genome Sequencing Center for Infectious Disease"/>
            <person name="Wu L."/>
            <person name="Ma J."/>
        </authorList>
    </citation>
    <scope>NUCLEOTIDE SEQUENCE [LARGE SCALE GENOMIC DNA]</scope>
    <source>
        <strain evidence="2 3">JCM 4524</strain>
    </source>
</reference>
<dbReference type="EMBL" id="BAAASJ010000005">
    <property type="protein sequence ID" value="GAA2622243.1"/>
    <property type="molecule type" value="Genomic_DNA"/>
</dbReference>
<organism evidence="2 3">
    <name type="scientific">Streptomyces vastus</name>
    <dbReference type="NCBI Taxonomy" id="285451"/>
    <lineage>
        <taxon>Bacteria</taxon>
        <taxon>Bacillati</taxon>
        <taxon>Actinomycetota</taxon>
        <taxon>Actinomycetes</taxon>
        <taxon>Kitasatosporales</taxon>
        <taxon>Streptomycetaceae</taxon>
        <taxon>Streptomyces</taxon>
    </lineage>
</organism>
<protein>
    <submittedName>
        <fullName evidence="2">Uncharacterized protein</fullName>
    </submittedName>
</protein>
<proteinExistence type="predicted"/>
<accession>A0ABN3QBS9</accession>
<keyword evidence="1" id="KW-0812">Transmembrane</keyword>
<keyword evidence="1" id="KW-1133">Transmembrane helix</keyword>
<evidence type="ECO:0000256" key="1">
    <source>
        <dbReference type="SAM" id="Phobius"/>
    </source>
</evidence>